<accession>A0A8J7KTY3</accession>
<evidence type="ECO:0000313" key="1">
    <source>
        <dbReference type="EMBL" id="MBH1941871.1"/>
    </source>
</evidence>
<organism evidence="1 2">
    <name type="scientific">Mobilitalea sibirica</name>
    <dbReference type="NCBI Taxonomy" id="1462919"/>
    <lineage>
        <taxon>Bacteria</taxon>
        <taxon>Bacillati</taxon>
        <taxon>Bacillota</taxon>
        <taxon>Clostridia</taxon>
        <taxon>Lachnospirales</taxon>
        <taxon>Lachnospiraceae</taxon>
        <taxon>Mobilitalea</taxon>
    </lineage>
</organism>
<dbReference type="RefSeq" id="WP_197662120.1">
    <property type="nucleotide sequence ID" value="NZ_JAEAGR010000015.1"/>
</dbReference>
<dbReference type="AlphaFoldDB" id="A0A8J7KTY3"/>
<dbReference type="Proteomes" id="UP000623269">
    <property type="component" value="Unassembled WGS sequence"/>
</dbReference>
<comment type="caution">
    <text evidence="1">The sequence shown here is derived from an EMBL/GenBank/DDBJ whole genome shotgun (WGS) entry which is preliminary data.</text>
</comment>
<sequence length="138" mass="15744">MSKKKSNIEKKDSIKQYIDLLYMTPSQVSAKEIAALLSNYHDLKIELWDEMNVLELNLSNNNSVDFEPLNLPFHNPSDAAFAKNRNIQTVFAIGVEQNDLTNVLPYFEKIIEMYSGFICADSEDFQPVYAGSSDKTLR</sequence>
<reference evidence="1" key="1">
    <citation type="submission" date="2020-12" db="EMBL/GenBank/DDBJ databases">
        <title>M. sibirica DSM 26468T genome.</title>
        <authorList>
            <person name="Thieme N."/>
            <person name="Rettenmaier R."/>
            <person name="Zverlov V."/>
            <person name="Liebl W."/>
        </authorList>
    </citation>
    <scope>NUCLEOTIDE SEQUENCE</scope>
    <source>
        <strain evidence="1">DSM 26468</strain>
    </source>
</reference>
<evidence type="ECO:0000313" key="2">
    <source>
        <dbReference type="Proteomes" id="UP000623269"/>
    </source>
</evidence>
<name>A0A8J7KTY3_9FIRM</name>
<gene>
    <name evidence="1" type="ORF">I5677_13290</name>
</gene>
<proteinExistence type="predicted"/>
<dbReference type="EMBL" id="JAEAGR010000015">
    <property type="protein sequence ID" value="MBH1941871.1"/>
    <property type="molecule type" value="Genomic_DNA"/>
</dbReference>
<protein>
    <submittedName>
        <fullName evidence="1">Uncharacterized protein</fullName>
    </submittedName>
</protein>
<keyword evidence="2" id="KW-1185">Reference proteome</keyword>